<dbReference type="InterPro" id="IPR040282">
    <property type="entry name" value="Mig-18-like"/>
</dbReference>
<organism evidence="2 3">
    <name type="scientific">Setaria digitata</name>
    <dbReference type="NCBI Taxonomy" id="48799"/>
    <lineage>
        <taxon>Eukaryota</taxon>
        <taxon>Metazoa</taxon>
        <taxon>Ecdysozoa</taxon>
        <taxon>Nematoda</taxon>
        <taxon>Chromadorea</taxon>
        <taxon>Rhabditida</taxon>
        <taxon>Spirurina</taxon>
        <taxon>Spiruromorpha</taxon>
        <taxon>Filarioidea</taxon>
        <taxon>Setariidae</taxon>
        <taxon>Setaria</taxon>
    </lineage>
</organism>
<dbReference type="PANTHER" id="PTHR35572:SF7">
    <property type="entry name" value="PROTEIN CBG04538"/>
    <property type="match status" value="1"/>
</dbReference>
<evidence type="ECO:0000313" key="3">
    <source>
        <dbReference type="WBParaSite" id="sdigi.contig313.g7346.t1"/>
    </source>
</evidence>
<evidence type="ECO:0000259" key="1">
    <source>
        <dbReference type="Pfam" id="PF23003"/>
    </source>
</evidence>
<dbReference type="WBParaSite" id="sdigi.contig313.g7346.t1">
    <property type="protein sequence ID" value="sdigi.contig313.g7346.t1"/>
    <property type="gene ID" value="sdigi.contig313.g7346"/>
</dbReference>
<dbReference type="AlphaFoldDB" id="A0A915PPS8"/>
<reference evidence="3" key="1">
    <citation type="submission" date="2022-11" db="UniProtKB">
        <authorList>
            <consortium name="WormBaseParasite"/>
        </authorList>
    </citation>
    <scope>IDENTIFICATION</scope>
</reference>
<dbReference type="Proteomes" id="UP000887581">
    <property type="component" value="Unplaced"/>
</dbReference>
<dbReference type="InterPro" id="IPR055119">
    <property type="entry name" value="Mig18_Fn1"/>
</dbReference>
<name>A0A915PPS8_9BILA</name>
<evidence type="ECO:0000313" key="2">
    <source>
        <dbReference type="Proteomes" id="UP000887581"/>
    </source>
</evidence>
<accession>A0A915PPS8</accession>
<proteinExistence type="predicted"/>
<keyword evidence="2" id="KW-1185">Reference proteome</keyword>
<dbReference type="PANTHER" id="PTHR35572">
    <property type="entry name" value="PROTEIN CBG04538-RELATED"/>
    <property type="match status" value="1"/>
</dbReference>
<feature type="domain" description="Abnormal cell migration protein 18-like fibronectin type I" evidence="1">
    <location>
        <begin position="5"/>
        <end position="44"/>
    </location>
</feature>
<sequence length="216" mass="23953">MPGDGSWMVEITGCKTPSGNVIAINSSVIDGNYEWKCSKNNDGQIVMQKVPNVNAKCGDKYSTGEQWREKSFLYECAPGGQQKLVACIAEDNERINIGESKEINGYIVKCEKYPNGTVVIHGIRRSVENGTMFQVECIDSKGEHHAANSWWIDDHRFNKTCLSTGKIEVLNCISKNGIKIPLNQEVIIDDMKFLCEKTKDSAIRFASGPVDQIGSN</sequence>
<feature type="domain" description="Abnormal cell migration protein 18-like fibronectin type I" evidence="1">
    <location>
        <begin position="58"/>
        <end position="117"/>
    </location>
</feature>
<protein>
    <recommendedName>
        <fullName evidence="1">Abnormal cell migration protein 18-like fibronectin type I domain-containing protein</fullName>
    </recommendedName>
</protein>
<feature type="domain" description="Abnormal cell migration protein 18-like fibronectin type I" evidence="1">
    <location>
        <begin position="135"/>
        <end position="201"/>
    </location>
</feature>
<dbReference type="Pfam" id="PF23003">
    <property type="entry name" value="Fn1_2"/>
    <property type="match status" value="3"/>
</dbReference>